<evidence type="ECO:0000313" key="1">
    <source>
        <dbReference type="EMBL" id="ALS97432.1"/>
    </source>
</evidence>
<name>A0A0U3AWU6_9ALTE</name>
<sequence>MKFIQLAGILSLLLIGGCASDMSSKYASLNNLSDTERNNALKDCFKEENKHDRQECIAEFADPAIGYQCERIQVTGTRFGERVCTTKRQRDEVARASQDAFSQVQMRNKFTKGQEAAPAGRK</sequence>
<organism evidence="1 2">
    <name type="scientific">Lacimicrobium alkaliphilum</name>
    <dbReference type="NCBI Taxonomy" id="1526571"/>
    <lineage>
        <taxon>Bacteria</taxon>
        <taxon>Pseudomonadati</taxon>
        <taxon>Pseudomonadota</taxon>
        <taxon>Gammaproteobacteria</taxon>
        <taxon>Alteromonadales</taxon>
        <taxon>Alteromonadaceae</taxon>
        <taxon>Lacimicrobium</taxon>
    </lineage>
</organism>
<dbReference type="RefSeq" id="WP_062476509.1">
    <property type="nucleotide sequence ID" value="NZ_CP013650.1"/>
</dbReference>
<evidence type="ECO:0008006" key="3">
    <source>
        <dbReference type="Google" id="ProtNLM"/>
    </source>
</evidence>
<dbReference type="PROSITE" id="PS51257">
    <property type="entry name" value="PROKAR_LIPOPROTEIN"/>
    <property type="match status" value="1"/>
</dbReference>
<accession>A0A0U3AWU6</accession>
<gene>
    <name evidence="1" type="ORF">AT746_03515</name>
</gene>
<dbReference type="KEGG" id="lal:AT746_03515"/>
<keyword evidence="2" id="KW-1185">Reference proteome</keyword>
<dbReference type="Proteomes" id="UP000068447">
    <property type="component" value="Chromosome"/>
</dbReference>
<reference evidence="1 2" key="1">
    <citation type="submission" date="2015-12" db="EMBL/GenBank/DDBJ databases">
        <title>Complete genome of Lacimicrobium alkaliphilum KCTC 32984.</title>
        <authorList>
            <person name="Kim S.-G."/>
            <person name="Lee Y.-J."/>
        </authorList>
    </citation>
    <scope>NUCLEOTIDE SEQUENCE [LARGE SCALE GENOMIC DNA]</scope>
    <source>
        <strain evidence="1 2">YelD216</strain>
    </source>
</reference>
<protein>
    <recommendedName>
        <fullName evidence="3">Lipoprotein</fullName>
    </recommendedName>
</protein>
<dbReference type="AlphaFoldDB" id="A0A0U3AWU6"/>
<dbReference type="OrthoDB" id="6387565at2"/>
<evidence type="ECO:0000313" key="2">
    <source>
        <dbReference type="Proteomes" id="UP000068447"/>
    </source>
</evidence>
<dbReference type="EMBL" id="CP013650">
    <property type="protein sequence ID" value="ALS97432.1"/>
    <property type="molecule type" value="Genomic_DNA"/>
</dbReference>
<proteinExistence type="predicted"/>